<gene>
    <name evidence="3" type="ORF">PXEA_LOCUS13790</name>
</gene>
<keyword evidence="4" id="KW-1185">Reference proteome</keyword>
<organism evidence="3 4">
    <name type="scientific">Protopolystoma xenopodis</name>
    <dbReference type="NCBI Taxonomy" id="117903"/>
    <lineage>
        <taxon>Eukaryota</taxon>
        <taxon>Metazoa</taxon>
        <taxon>Spiralia</taxon>
        <taxon>Lophotrochozoa</taxon>
        <taxon>Platyhelminthes</taxon>
        <taxon>Monogenea</taxon>
        <taxon>Polyopisthocotylea</taxon>
        <taxon>Polystomatidea</taxon>
        <taxon>Polystomatidae</taxon>
        <taxon>Protopolystoma</taxon>
    </lineage>
</organism>
<feature type="region of interest" description="Disordered" evidence="1">
    <location>
        <begin position="88"/>
        <end position="119"/>
    </location>
</feature>
<name>A0A3S5FDQ6_9PLAT</name>
<accession>A0A3S5FDQ6</accession>
<evidence type="ECO:0000256" key="1">
    <source>
        <dbReference type="SAM" id="MobiDB-lite"/>
    </source>
</evidence>
<comment type="caution">
    <text evidence="3">The sequence shown here is derived from an EMBL/GenBank/DDBJ whole genome shotgun (WGS) entry which is preliminary data.</text>
</comment>
<feature type="transmembrane region" description="Helical" evidence="2">
    <location>
        <begin position="155"/>
        <end position="179"/>
    </location>
</feature>
<protein>
    <submittedName>
        <fullName evidence="3">Uncharacterized protein</fullName>
    </submittedName>
</protein>
<reference evidence="3" key="1">
    <citation type="submission" date="2018-11" db="EMBL/GenBank/DDBJ databases">
        <authorList>
            <consortium name="Pathogen Informatics"/>
        </authorList>
    </citation>
    <scope>NUCLEOTIDE SEQUENCE</scope>
</reference>
<feature type="non-terminal residue" evidence="3">
    <location>
        <position position="1"/>
    </location>
</feature>
<keyword evidence="2" id="KW-1133">Transmembrane helix</keyword>
<dbReference type="Proteomes" id="UP000784294">
    <property type="component" value="Unassembled WGS sequence"/>
</dbReference>
<keyword evidence="2" id="KW-0812">Transmembrane</keyword>
<dbReference type="AlphaFoldDB" id="A0A3S5FDQ6"/>
<dbReference type="EMBL" id="CAAALY010046039">
    <property type="protein sequence ID" value="VEL20350.1"/>
    <property type="molecule type" value="Genomic_DNA"/>
</dbReference>
<evidence type="ECO:0000313" key="3">
    <source>
        <dbReference type="EMBL" id="VEL20350.1"/>
    </source>
</evidence>
<sequence length="255" mass="26488">MSVIEERGLLEINLHSYFPHANPVSDLVFDALAVKLRAEKRAVCESLDEATAYATFYANASSRARILPWTPELRRLVETGRAADLLAASDTAGPGDGEADDPAETPLLGDQSSASAASSSSVVVVETGLDDGDLATGGDGSHPTGEWPVGQPQSLWLAVTAGLVLSASAGLLGVTLLLFRRVVYQRARHTAVPADSSAGIEVGVGVGVGVGVDVRLLEPDSASRMLRPDDDRLASANLVIASGDSRSTVPFSPDD</sequence>
<evidence type="ECO:0000313" key="4">
    <source>
        <dbReference type="Proteomes" id="UP000784294"/>
    </source>
</evidence>
<keyword evidence="2" id="KW-0472">Membrane</keyword>
<evidence type="ECO:0000256" key="2">
    <source>
        <dbReference type="SAM" id="Phobius"/>
    </source>
</evidence>
<proteinExistence type="predicted"/>